<dbReference type="InterPro" id="IPR000504">
    <property type="entry name" value="RRM_dom"/>
</dbReference>
<dbReference type="Pfam" id="PF16367">
    <property type="entry name" value="RRM_7"/>
    <property type="match status" value="1"/>
</dbReference>
<feature type="compositionally biased region" description="Low complexity" evidence="4">
    <location>
        <begin position="332"/>
        <end position="351"/>
    </location>
</feature>
<reference evidence="6" key="1">
    <citation type="submission" date="2023-10" db="EMBL/GenBank/DDBJ databases">
        <authorList>
            <person name="Chen Y."/>
            <person name="Shah S."/>
            <person name="Dougan E. K."/>
            <person name="Thang M."/>
            <person name="Chan C."/>
        </authorList>
    </citation>
    <scope>NUCLEOTIDE SEQUENCE [LARGE SCALE GENOMIC DNA]</scope>
</reference>
<dbReference type="PANTHER" id="PTHR48032:SF6">
    <property type="entry name" value="RNA-BINDING (RRM_RBD_RNP MOTIFS) FAMILY PROTEIN"/>
    <property type="match status" value="1"/>
</dbReference>
<feature type="domain" description="RRM" evidence="5">
    <location>
        <begin position="204"/>
        <end position="298"/>
    </location>
</feature>
<keyword evidence="1" id="KW-0677">Repeat</keyword>
<evidence type="ECO:0000256" key="4">
    <source>
        <dbReference type="SAM" id="MobiDB-lite"/>
    </source>
</evidence>
<dbReference type="InterPro" id="IPR012677">
    <property type="entry name" value="Nucleotide-bd_a/b_plait_sf"/>
</dbReference>
<keyword evidence="7" id="KW-1185">Reference proteome</keyword>
<name>A0ABN9TYL2_9DINO</name>
<gene>
    <name evidence="6" type="ORF">PCOR1329_LOCUS43585</name>
</gene>
<dbReference type="InterPro" id="IPR035979">
    <property type="entry name" value="RBD_domain_sf"/>
</dbReference>
<dbReference type="PROSITE" id="PS50102">
    <property type="entry name" value="RRM"/>
    <property type="match status" value="1"/>
</dbReference>
<feature type="compositionally biased region" description="Low complexity" evidence="4">
    <location>
        <begin position="311"/>
        <end position="322"/>
    </location>
</feature>
<feature type="non-terminal residue" evidence="6">
    <location>
        <position position="1"/>
    </location>
</feature>
<evidence type="ECO:0000256" key="1">
    <source>
        <dbReference type="ARBA" id="ARBA00022737"/>
    </source>
</evidence>
<keyword evidence="2 3" id="KW-0694">RNA-binding</keyword>
<feature type="region of interest" description="Disordered" evidence="4">
    <location>
        <begin position="145"/>
        <end position="201"/>
    </location>
</feature>
<sequence>VVTFLRRESFELRVEYADDKTLMPGMAKAAVEAKQLGIATAAAGRMRSPTEHPRTAAASLAALDTSAQQPQSASPEVATLQPRPRRAVPSLLGDLARPDGVPGSPLCGSAWDDNGDGAALCGLAELWDVAPSDHKLAALTAASSVSTSAGLTPSPTEHATAPGSGGRGPTPEARPSPARREAPSRAGRRGPAPSPVEEATAQSRKIFVGGVPQDMSQEDMRQVFGDYRVKKAWLQKCKTGVDEPRSPAASRCVHRGFGFIIFDDTSAIDQILGSADSKFVRLQGKFEGKQLEVKRAMSSNEMLAGGRLADQSQAQSSTSGGQVPSTQRVGRQAQVALAAPPAQTAQPAQAPMSSPWPTFVTPIGQQPYVPSACPSRPYMYPLGCNDMQAMVPQMPQVAHVPQVSTAQQMCVSQIASVAQMAYPQMGPYVGSYGCPTQCVPTCAHPGMVQQAVTFLHQPSGLPQNQFQMPQQIQVLTIPFAAAAAAAPAAAQ</sequence>
<dbReference type="Gene3D" id="3.30.70.330">
    <property type="match status" value="1"/>
</dbReference>
<feature type="region of interest" description="Disordered" evidence="4">
    <location>
        <begin position="306"/>
        <end position="357"/>
    </location>
</feature>
<evidence type="ECO:0000256" key="3">
    <source>
        <dbReference type="PROSITE-ProRule" id="PRU00176"/>
    </source>
</evidence>
<dbReference type="EMBL" id="CAUYUJ010015238">
    <property type="protein sequence ID" value="CAK0851430.1"/>
    <property type="molecule type" value="Genomic_DNA"/>
</dbReference>
<dbReference type="PANTHER" id="PTHR48032">
    <property type="entry name" value="RNA-BINDING PROTEIN MUSASHI HOMOLOG RBP6"/>
    <property type="match status" value="1"/>
</dbReference>
<comment type="caution">
    <text evidence="6">The sequence shown here is derived from an EMBL/GenBank/DDBJ whole genome shotgun (WGS) entry which is preliminary data.</text>
</comment>
<dbReference type="Proteomes" id="UP001189429">
    <property type="component" value="Unassembled WGS sequence"/>
</dbReference>
<dbReference type="SUPFAM" id="SSF54928">
    <property type="entry name" value="RNA-binding domain, RBD"/>
    <property type="match status" value="1"/>
</dbReference>
<dbReference type="SMART" id="SM00360">
    <property type="entry name" value="RRM"/>
    <property type="match status" value="1"/>
</dbReference>
<evidence type="ECO:0000256" key="2">
    <source>
        <dbReference type="ARBA" id="ARBA00022884"/>
    </source>
</evidence>
<evidence type="ECO:0000313" key="7">
    <source>
        <dbReference type="Proteomes" id="UP001189429"/>
    </source>
</evidence>
<protein>
    <recommendedName>
        <fullName evidence="5">RRM domain-containing protein</fullName>
    </recommendedName>
</protein>
<feature type="region of interest" description="Disordered" evidence="4">
    <location>
        <begin position="64"/>
        <end position="84"/>
    </location>
</feature>
<organism evidence="6 7">
    <name type="scientific">Prorocentrum cordatum</name>
    <dbReference type="NCBI Taxonomy" id="2364126"/>
    <lineage>
        <taxon>Eukaryota</taxon>
        <taxon>Sar</taxon>
        <taxon>Alveolata</taxon>
        <taxon>Dinophyceae</taxon>
        <taxon>Prorocentrales</taxon>
        <taxon>Prorocentraceae</taxon>
        <taxon>Prorocentrum</taxon>
    </lineage>
</organism>
<evidence type="ECO:0000313" key="6">
    <source>
        <dbReference type="EMBL" id="CAK0851430.1"/>
    </source>
</evidence>
<evidence type="ECO:0000259" key="5">
    <source>
        <dbReference type="PROSITE" id="PS50102"/>
    </source>
</evidence>
<accession>A0ABN9TYL2</accession>
<proteinExistence type="predicted"/>